<name>A0A7C7ZG02_9ARCH</name>
<dbReference type="AlphaFoldDB" id="A0A7C7ZG02"/>
<dbReference type="InterPro" id="IPR041881">
    <property type="entry name" value="PqqD_sf"/>
</dbReference>
<protein>
    <submittedName>
        <fullName evidence="1">PqqD family protein</fullName>
    </submittedName>
</protein>
<dbReference type="Gene3D" id="1.10.10.1150">
    <property type="entry name" value="Coenzyme PQQ synthesis protein D (PqqD)"/>
    <property type="match status" value="1"/>
</dbReference>
<proteinExistence type="predicted"/>
<evidence type="ECO:0000313" key="2">
    <source>
        <dbReference type="Proteomes" id="UP000589516"/>
    </source>
</evidence>
<evidence type="ECO:0000313" key="1">
    <source>
        <dbReference type="EMBL" id="HIG63973.1"/>
    </source>
</evidence>
<dbReference type="EMBL" id="DUAV01000034">
    <property type="protein sequence ID" value="HIG63973.1"/>
    <property type="molecule type" value="Genomic_DNA"/>
</dbReference>
<dbReference type="Proteomes" id="UP000589516">
    <property type="component" value="Unassembled WGS sequence"/>
</dbReference>
<sequence length="185" mass="19432">MARRGPLAPAVRRAAAGDVGNRLDCVGCAARLAGPRADAALVGCVGRLRAGNDAAGGAGESVNVDTVAGDTAPSAAVLNARPLRNEESASWELEDGLAVITHAKEFSRLEGWVRDRIGGPGELRRPLDRFTTFLWLKCDGAHTVAGLVAALEAEFGEEAAPAAERVQKWLQRMLELGLLRLVSGK</sequence>
<reference evidence="2" key="1">
    <citation type="journal article" date="2019" name="bioRxiv">
        <title>Genome diversification in globally distributed novel marine Proteobacteria is linked to environmental adaptation.</title>
        <authorList>
            <person name="Zhou Z."/>
            <person name="Tran P.Q."/>
            <person name="Kieft K."/>
            <person name="Anantharaman K."/>
        </authorList>
    </citation>
    <scope>NUCLEOTIDE SEQUENCE [LARGE SCALE GENOMIC DNA]</scope>
</reference>
<gene>
    <name evidence="1" type="ORF">EYQ16_05620</name>
</gene>
<dbReference type="InterPro" id="IPR008792">
    <property type="entry name" value="PQQD"/>
</dbReference>
<accession>A0A7C7ZG02</accession>
<dbReference type="Pfam" id="PF05402">
    <property type="entry name" value="PqqD"/>
    <property type="match status" value="1"/>
</dbReference>
<organism evidence="1 2">
    <name type="scientific">Marine Group III euryarchaeote</name>
    <dbReference type="NCBI Taxonomy" id="2173149"/>
    <lineage>
        <taxon>Archaea</taxon>
        <taxon>Methanobacteriati</taxon>
        <taxon>Thermoplasmatota</taxon>
        <taxon>Thermoplasmata</taxon>
        <taxon>Candidatus Thermoprofundales</taxon>
    </lineage>
</organism>
<comment type="caution">
    <text evidence="1">The sequence shown here is derived from an EMBL/GenBank/DDBJ whole genome shotgun (WGS) entry which is preliminary data.</text>
</comment>